<comment type="caution">
    <text evidence="5">The sequence shown here is derived from an EMBL/GenBank/DDBJ whole genome shotgun (WGS) entry which is preliminary data.</text>
</comment>
<sequence>MKIEHIKIVKKEDVKQPLYRYVKPTDYYLSILGETTPTEAAMINNVYTLEMKAGEYYSYYNTTDEVSNFVIELAKKIKNFDIAEINMVWDLLYRLSLPLGRSGIMMHAISAINIMMYDLYSKYLNIPVYQLIGGKTRKRIRAYASHLHPTNINKLQEEAMEYVKDGYKSMKMRFIAGPSDINGIEKNIELVKAIRDAVGYNIELAGDAWMSWNYNFSLKMLKKLEKYEMSWVEEPLLPDDFESMKLLSEKTDIPIAEGEHHYYLYDVKHLLDSGIRIIQCDSVWAGGITSMKKIAALAESYGAVVIPHTGNVYNLNFIISEPESVTPMAEFLTKYREWMEQNMSGIPFPKNGYFELSENPGFGIIYSGEITNKIQ</sequence>
<dbReference type="PANTHER" id="PTHR13794:SF58">
    <property type="entry name" value="MITOCHONDRIAL ENOLASE SUPERFAMILY MEMBER 1"/>
    <property type="match status" value="1"/>
</dbReference>
<dbReference type="InterPro" id="IPR036849">
    <property type="entry name" value="Enolase-like_C_sf"/>
</dbReference>
<protein>
    <submittedName>
        <fullName evidence="5">Mandelate racemase</fullName>
    </submittedName>
</protein>
<dbReference type="InParanoid" id="A0A0Q0S0Q2"/>
<evidence type="ECO:0000259" key="4">
    <source>
        <dbReference type="SMART" id="SM00922"/>
    </source>
</evidence>
<dbReference type="InterPro" id="IPR029017">
    <property type="entry name" value="Enolase-like_N"/>
</dbReference>
<dbReference type="InterPro" id="IPR013342">
    <property type="entry name" value="Mandelate_racemase_C"/>
</dbReference>
<gene>
    <name evidence="5" type="ORF">AOG55_03725</name>
</gene>
<feature type="domain" description="Mandelate racemase/muconate lactonizing enzyme C-terminal" evidence="4">
    <location>
        <begin position="152"/>
        <end position="254"/>
    </location>
</feature>
<dbReference type="Proteomes" id="UP000050301">
    <property type="component" value="Unassembled WGS sequence"/>
</dbReference>
<dbReference type="EMBL" id="LKBH01000022">
    <property type="protein sequence ID" value="KQB36560.1"/>
    <property type="molecule type" value="Genomic_DNA"/>
</dbReference>
<dbReference type="SUPFAM" id="SSF51604">
    <property type="entry name" value="Enolase C-terminal domain-like"/>
    <property type="match status" value="1"/>
</dbReference>
<keyword evidence="2" id="KW-0479">Metal-binding</keyword>
<dbReference type="Gene3D" id="3.30.390.10">
    <property type="entry name" value="Enolase-like, N-terminal domain"/>
    <property type="match status" value="1"/>
</dbReference>
<dbReference type="FunCoup" id="A0A0Q0S0Q2">
    <property type="interactions" value="33"/>
</dbReference>
<name>A0A0Q0S0Q2_9ARCH</name>
<dbReference type="Pfam" id="PF13378">
    <property type="entry name" value="MR_MLE_C"/>
    <property type="match status" value="1"/>
</dbReference>
<dbReference type="Pfam" id="PF02746">
    <property type="entry name" value="MR_MLE_N"/>
    <property type="match status" value="1"/>
</dbReference>
<organism evidence="5 6">
    <name type="scientific">Acidiplasma cupricumulans</name>
    <dbReference type="NCBI Taxonomy" id="312540"/>
    <lineage>
        <taxon>Archaea</taxon>
        <taxon>Methanobacteriati</taxon>
        <taxon>Thermoplasmatota</taxon>
        <taxon>Thermoplasmata</taxon>
        <taxon>Thermoplasmatales</taxon>
        <taxon>Ferroplasmaceae</taxon>
        <taxon>Acidiplasma</taxon>
    </lineage>
</organism>
<dbReference type="SMART" id="SM00922">
    <property type="entry name" value="MR_MLE"/>
    <property type="match status" value="1"/>
</dbReference>
<comment type="cofactor">
    <cofactor evidence="1">
        <name>Mg(2+)</name>
        <dbReference type="ChEBI" id="CHEBI:18420"/>
    </cofactor>
</comment>
<dbReference type="SFLD" id="SFLDG00179">
    <property type="entry name" value="mandelate_racemase"/>
    <property type="match status" value="1"/>
</dbReference>
<dbReference type="InterPro" id="IPR046945">
    <property type="entry name" value="RHMD-like"/>
</dbReference>
<dbReference type="InterPro" id="IPR029065">
    <property type="entry name" value="Enolase_C-like"/>
</dbReference>
<dbReference type="GO" id="GO:0016052">
    <property type="term" value="P:carbohydrate catabolic process"/>
    <property type="evidence" value="ECO:0007669"/>
    <property type="project" value="TreeGrafter"/>
</dbReference>
<reference evidence="5 6" key="1">
    <citation type="submission" date="2015-09" db="EMBL/GenBank/DDBJ databases">
        <title>Heavy metals and arsenic resistance mechanisms in polyextremophilic archaea of the family Ferroplasmaceae.</title>
        <authorList>
            <person name="Bulaev A.G."/>
            <person name="Kanygina A.V."/>
        </authorList>
    </citation>
    <scope>NUCLEOTIDE SEQUENCE [LARGE SCALE GENOMIC DNA]</scope>
    <source>
        <strain evidence="5 6">BH2</strain>
    </source>
</reference>
<dbReference type="PANTHER" id="PTHR13794">
    <property type="entry name" value="ENOLASE SUPERFAMILY, MANDELATE RACEMASE"/>
    <property type="match status" value="1"/>
</dbReference>
<dbReference type="GO" id="GO:0000287">
    <property type="term" value="F:magnesium ion binding"/>
    <property type="evidence" value="ECO:0007669"/>
    <property type="project" value="TreeGrafter"/>
</dbReference>
<dbReference type="AlphaFoldDB" id="A0A0Q0S0Q2"/>
<accession>A0A0Q0S0Q2</accession>
<dbReference type="InterPro" id="IPR013341">
    <property type="entry name" value="Mandelate_racemase_N_dom"/>
</dbReference>
<proteinExistence type="predicted"/>
<dbReference type="SUPFAM" id="SSF54826">
    <property type="entry name" value="Enolase N-terminal domain-like"/>
    <property type="match status" value="1"/>
</dbReference>
<evidence type="ECO:0000256" key="3">
    <source>
        <dbReference type="ARBA" id="ARBA00022842"/>
    </source>
</evidence>
<dbReference type="GO" id="GO:0016836">
    <property type="term" value="F:hydro-lyase activity"/>
    <property type="evidence" value="ECO:0007669"/>
    <property type="project" value="TreeGrafter"/>
</dbReference>
<dbReference type="RefSeq" id="WP_055040762.1">
    <property type="nucleotide sequence ID" value="NZ_LKBH01000022.1"/>
</dbReference>
<evidence type="ECO:0000313" key="5">
    <source>
        <dbReference type="EMBL" id="KQB36560.1"/>
    </source>
</evidence>
<evidence type="ECO:0000256" key="2">
    <source>
        <dbReference type="ARBA" id="ARBA00022723"/>
    </source>
</evidence>
<evidence type="ECO:0000256" key="1">
    <source>
        <dbReference type="ARBA" id="ARBA00001946"/>
    </source>
</evidence>
<evidence type="ECO:0000313" key="6">
    <source>
        <dbReference type="Proteomes" id="UP000050301"/>
    </source>
</evidence>
<dbReference type="Gene3D" id="3.20.20.120">
    <property type="entry name" value="Enolase-like C-terminal domain"/>
    <property type="match status" value="1"/>
</dbReference>
<dbReference type="SFLD" id="SFLDS00001">
    <property type="entry name" value="Enolase"/>
    <property type="match status" value="1"/>
</dbReference>
<keyword evidence="6" id="KW-1185">Reference proteome</keyword>
<keyword evidence="3" id="KW-0460">Magnesium</keyword>